<keyword evidence="7" id="KW-0676">Redox-active center</keyword>
<dbReference type="InterPro" id="IPR023753">
    <property type="entry name" value="FAD/NAD-binding_dom"/>
</dbReference>
<keyword evidence="6" id="KW-0558">Oxidation</keyword>
<dbReference type="Pfam" id="PF07992">
    <property type="entry name" value="Pyr_redox_2"/>
    <property type="match status" value="1"/>
</dbReference>
<dbReference type="Proteomes" id="UP000782705">
    <property type="component" value="Unassembled WGS sequence"/>
</dbReference>
<protein>
    <submittedName>
        <fullName evidence="10">Oxidoreductase</fullName>
    </submittedName>
</protein>
<dbReference type="Pfam" id="PF02852">
    <property type="entry name" value="Pyr_redox_dim"/>
    <property type="match status" value="1"/>
</dbReference>
<dbReference type="Gene3D" id="3.50.50.60">
    <property type="entry name" value="FAD/NAD(P)-binding domain"/>
    <property type="match status" value="2"/>
</dbReference>
<dbReference type="PRINTS" id="PR00368">
    <property type="entry name" value="FADPNR"/>
</dbReference>
<evidence type="ECO:0000256" key="1">
    <source>
        <dbReference type="ARBA" id="ARBA00001974"/>
    </source>
</evidence>
<keyword evidence="11" id="KW-1185">Reference proteome</keyword>
<gene>
    <name evidence="10" type="ORF">BAU17_03860</name>
</gene>
<evidence type="ECO:0000256" key="6">
    <source>
        <dbReference type="ARBA" id="ARBA00023097"/>
    </source>
</evidence>
<dbReference type="InterPro" id="IPR050260">
    <property type="entry name" value="FAD-bd_OxRdtase"/>
</dbReference>
<dbReference type="InterPro" id="IPR016156">
    <property type="entry name" value="FAD/NAD-linked_Rdtase_dimer_sf"/>
</dbReference>
<dbReference type="InterPro" id="IPR036188">
    <property type="entry name" value="FAD/NAD-bd_sf"/>
</dbReference>
<organism evidence="10 11">
    <name type="scientific">Candidatus Enterococcus willemsii</name>
    <dbReference type="NCBI Taxonomy" id="1857215"/>
    <lineage>
        <taxon>Bacteria</taxon>
        <taxon>Bacillati</taxon>
        <taxon>Bacillota</taxon>
        <taxon>Bacilli</taxon>
        <taxon>Lactobacillales</taxon>
        <taxon>Enterococcaceae</taxon>
        <taxon>Enterococcus</taxon>
    </lineage>
</organism>
<evidence type="ECO:0000256" key="2">
    <source>
        <dbReference type="ARBA" id="ARBA00009130"/>
    </source>
</evidence>
<evidence type="ECO:0000259" key="8">
    <source>
        <dbReference type="Pfam" id="PF02852"/>
    </source>
</evidence>
<evidence type="ECO:0000256" key="3">
    <source>
        <dbReference type="ARBA" id="ARBA00022630"/>
    </source>
</evidence>
<comment type="cofactor">
    <cofactor evidence="1">
        <name>FAD</name>
        <dbReference type="ChEBI" id="CHEBI:57692"/>
    </cofactor>
</comment>
<dbReference type="EMBL" id="MAEL01000035">
    <property type="protein sequence ID" value="KAF1304034.1"/>
    <property type="molecule type" value="Genomic_DNA"/>
</dbReference>
<keyword evidence="3" id="KW-0285">Flavoprotein</keyword>
<dbReference type="PANTHER" id="PTHR43429">
    <property type="entry name" value="PYRIDINE NUCLEOTIDE-DISULFIDE OXIDOREDUCTASE DOMAIN-CONTAINING"/>
    <property type="match status" value="1"/>
</dbReference>
<dbReference type="SUPFAM" id="SSF55424">
    <property type="entry name" value="FAD/NAD-linked reductases, dimerisation (C-terminal) domain"/>
    <property type="match status" value="1"/>
</dbReference>
<reference evidence="10 11" key="1">
    <citation type="submission" date="2016-06" db="EMBL/GenBank/DDBJ databases">
        <title>Four novel species of enterococci isolated from chicken manure.</title>
        <authorList>
            <person name="Van Tyne D."/>
        </authorList>
    </citation>
    <scope>NUCLEOTIDE SEQUENCE [LARGE SCALE GENOMIC DNA]</scope>
    <source>
        <strain evidence="10 11">CU12B</strain>
    </source>
</reference>
<dbReference type="SUPFAM" id="SSF51905">
    <property type="entry name" value="FAD/NAD(P)-binding domain"/>
    <property type="match status" value="1"/>
</dbReference>
<dbReference type="Gene3D" id="3.30.390.30">
    <property type="match status" value="1"/>
</dbReference>
<comment type="caution">
    <text evidence="10">The sequence shown here is derived from an EMBL/GenBank/DDBJ whole genome shotgun (WGS) entry which is preliminary data.</text>
</comment>
<comment type="similarity">
    <text evidence="2">Belongs to the class-III pyridine nucleotide-disulfide oxidoreductase family.</text>
</comment>
<evidence type="ECO:0000313" key="10">
    <source>
        <dbReference type="EMBL" id="KAF1304034.1"/>
    </source>
</evidence>
<dbReference type="RefSeq" id="WP_161901905.1">
    <property type="nucleotide sequence ID" value="NZ_MAEL01000035.1"/>
</dbReference>
<keyword evidence="5" id="KW-0560">Oxidoreductase</keyword>
<name>A0ABQ6YZI7_9ENTE</name>
<evidence type="ECO:0000256" key="7">
    <source>
        <dbReference type="ARBA" id="ARBA00023284"/>
    </source>
</evidence>
<evidence type="ECO:0000313" key="11">
    <source>
        <dbReference type="Proteomes" id="UP000782705"/>
    </source>
</evidence>
<proteinExistence type="inferred from homology"/>
<evidence type="ECO:0000259" key="9">
    <source>
        <dbReference type="Pfam" id="PF07992"/>
    </source>
</evidence>
<dbReference type="PANTHER" id="PTHR43429:SF1">
    <property type="entry name" value="NAD(P)H SULFUR OXIDOREDUCTASE (COA-DEPENDENT)"/>
    <property type="match status" value="1"/>
</dbReference>
<sequence>MKILIIGASFAGVYCSLQARKLYPEAEITIIEKNELAGFLPNGLLLYLQGNYERLEDATFISSKQLQENNIQLHLNETFQTVNAQNKQLITDKATYIYDKLVLATGSTQHSTRIELVEEEIFHYKTYQAAKFLLPKIEQAQDITIIGAGQAGLEAASVFVELGKQVHVFETLDYPLFKYFDQAFLAPFISAIEQIPNLTMHFNQQISKIVKNEQFEVNAQQTEWKSDLILTTVNVHPTNVAIEEVQVHKDQTIHTDAYLETSQKGIFAIGDLIKVPLKITNEKMYLPQISNAVRTGIVAASNLVEPTTPFEGGLRMIGTKLFGWYLASVGLLEAEAFIYPHNIATKTVNIPVSFVSKQSIQCKLIFEEQSHRLLGVQLLAKENCLDLINRCGWAIEEGLTLEEVMMRDFFFHAQFSNHLASITELLGSDDQ</sequence>
<dbReference type="InterPro" id="IPR004099">
    <property type="entry name" value="Pyr_nucl-diS_OxRdtase_dimer"/>
</dbReference>
<feature type="domain" description="Pyridine nucleotide-disulphide oxidoreductase dimerisation" evidence="8">
    <location>
        <begin position="322"/>
        <end position="417"/>
    </location>
</feature>
<dbReference type="PRINTS" id="PR00411">
    <property type="entry name" value="PNDRDTASEI"/>
</dbReference>
<feature type="domain" description="FAD/NAD(P)-binding" evidence="9">
    <location>
        <begin position="1"/>
        <end position="296"/>
    </location>
</feature>
<keyword evidence="4" id="KW-0274">FAD</keyword>
<evidence type="ECO:0000256" key="5">
    <source>
        <dbReference type="ARBA" id="ARBA00023002"/>
    </source>
</evidence>
<accession>A0ABQ6YZI7</accession>
<evidence type="ECO:0000256" key="4">
    <source>
        <dbReference type="ARBA" id="ARBA00022827"/>
    </source>
</evidence>